<evidence type="ECO:0000259" key="4">
    <source>
        <dbReference type="PROSITE" id="PS50949"/>
    </source>
</evidence>
<evidence type="ECO:0000313" key="6">
    <source>
        <dbReference type="Proteomes" id="UP000198984"/>
    </source>
</evidence>
<dbReference type="GO" id="GO:0045892">
    <property type="term" value="P:negative regulation of DNA-templated transcription"/>
    <property type="evidence" value="ECO:0007669"/>
    <property type="project" value="TreeGrafter"/>
</dbReference>
<reference evidence="5 6" key="1">
    <citation type="submission" date="2016-10" db="EMBL/GenBank/DDBJ databases">
        <authorList>
            <person name="de Groot N.N."/>
        </authorList>
    </citation>
    <scope>NUCLEOTIDE SEQUENCE [LARGE SCALE GENOMIC DNA]</scope>
    <source>
        <strain evidence="5 6">DSM 21039</strain>
    </source>
</reference>
<dbReference type="InterPro" id="IPR000524">
    <property type="entry name" value="Tscrpt_reg_HTH_GntR"/>
</dbReference>
<protein>
    <submittedName>
        <fullName evidence="5">Transcriptional regulator, GntR family</fullName>
    </submittedName>
</protein>
<sequence>MFEHSYMSLKIDHKSKLPLHIQVEELLRKLISQPEYQNGTFLPKEVELANRLGVSRNTIRQATNKLEYEGLLTRKKGVGTKVAQRQLSTSLQDWQSFTREMSKRGIHTDNLLLALGKGKADEKMARFFNVPEGTPICKLSKLKGVDGEPIVYFESYFHPRIVLTENDDLNRPLYELLAEKFDIVVVRSSEHIKALAAGSIAKKLQVDPRSPVLFRERFVYDPGDRPVEYNVGYYRSDKFTYSIEIRSEG</sequence>
<dbReference type="PROSITE" id="PS50949">
    <property type="entry name" value="HTH_GNTR"/>
    <property type="match status" value="1"/>
</dbReference>
<dbReference type="SUPFAM" id="SSF64288">
    <property type="entry name" value="Chorismate lyase-like"/>
    <property type="match status" value="1"/>
</dbReference>
<dbReference type="InterPro" id="IPR036390">
    <property type="entry name" value="WH_DNA-bd_sf"/>
</dbReference>
<feature type="domain" description="HTH gntR-type" evidence="4">
    <location>
        <begin position="17"/>
        <end position="85"/>
    </location>
</feature>
<organism evidence="5 6">
    <name type="scientific">Chitinophaga rupis</name>
    <dbReference type="NCBI Taxonomy" id="573321"/>
    <lineage>
        <taxon>Bacteria</taxon>
        <taxon>Pseudomonadati</taxon>
        <taxon>Bacteroidota</taxon>
        <taxon>Chitinophagia</taxon>
        <taxon>Chitinophagales</taxon>
        <taxon>Chitinophagaceae</taxon>
        <taxon>Chitinophaga</taxon>
    </lineage>
</organism>
<gene>
    <name evidence="5" type="ORF">SAMN04488505_110128</name>
</gene>
<name>A0A1H8GFL6_9BACT</name>
<dbReference type="InterPro" id="IPR028978">
    <property type="entry name" value="Chorismate_lyase_/UTRA_dom_sf"/>
</dbReference>
<dbReference type="InterPro" id="IPR050679">
    <property type="entry name" value="Bact_HTH_transcr_reg"/>
</dbReference>
<keyword evidence="2" id="KW-0238">DNA-binding</keyword>
<dbReference type="Gene3D" id="1.10.10.10">
    <property type="entry name" value="Winged helix-like DNA-binding domain superfamily/Winged helix DNA-binding domain"/>
    <property type="match status" value="1"/>
</dbReference>
<dbReference type="AlphaFoldDB" id="A0A1H8GFL6"/>
<dbReference type="PANTHER" id="PTHR44846">
    <property type="entry name" value="MANNOSYL-D-GLYCERATE TRANSPORT/METABOLISM SYSTEM REPRESSOR MNGR-RELATED"/>
    <property type="match status" value="1"/>
</dbReference>
<dbReference type="PANTHER" id="PTHR44846:SF1">
    <property type="entry name" value="MANNOSYL-D-GLYCERATE TRANSPORT_METABOLISM SYSTEM REPRESSOR MNGR-RELATED"/>
    <property type="match status" value="1"/>
</dbReference>
<dbReference type="PRINTS" id="PR00035">
    <property type="entry name" value="HTHGNTR"/>
</dbReference>
<dbReference type="GO" id="GO:0003700">
    <property type="term" value="F:DNA-binding transcription factor activity"/>
    <property type="evidence" value="ECO:0007669"/>
    <property type="project" value="InterPro"/>
</dbReference>
<evidence type="ECO:0000256" key="1">
    <source>
        <dbReference type="ARBA" id="ARBA00023015"/>
    </source>
</evidence>
<dbReference type="Gene3D" id="3.40.1410.10">
    <property type="entry name" value="Chorismate lyase-like"/>
    <property type="match status" value="1"/>
</dbReference>
<keyword evidence="6" id="KW-1185">Reference proteome</keyword>
<dbReference type="SMART" id="SM00866">
    <property type="entry name" value="UTRA"/>
    <property type="match status" value="1"/>
</dbReference>
<dbReference type="SUPFAM" id="SSF46785">
    <property type="entry name" value="Winged helix' DNA-binding domain"/>
    <property type="match status" value="1"/>
</dbReference>
<keyword evidence="3" id="KW-0804">Transcription</keyword>
<dbReference type="EMBL" id="FOBB01000010">
    <property type="protein sequence ID" value="SEN42753.1"/>
    <property type="molecule type" value="Genomic_DNA"/>
</dbReference>
<dbReference type="STRING" id="573321.SAMN04488505_110128"/>
<evidence type="ECO:0000256" key="2">
    <source>
        <dbReference type="ARBA" id="ARBA00023125"/>
    </source>
</evidence>
<dbReference type="InterPro" id="IPR036388">
    <property type="entry name" value="WH-like_DNA-bd_sf"/>
</dbReference>
<proteinExistence type="predicted"/>
<dbReference type="InterPro" id="IPR011663">
    <property type="entry name" value="UTRA"/>
</dbReference>
<dbReference type="Pfam" id="PF07702">
    <property type="entry name" value="UTRA"/>
    <property type="match status" value="1"/>
</dbReference>
<dbReference type="Proteomes" id="UP000198984">
    <property type="component" value="Unassembled WGS sequence"/>
</dbReference>
<accession>A0A1H8GFL6</accession>
<evidence type="ECO:0000313" key="5">
    <source>
        <dbReference type="EMBL" id="SEN42753.1"/>
    </source>
</evidence>
<dbReference type="Pfam" id="PF00392">
    <property type="entry name" value="GntR"/>
    <property type="match status" value="1"/>
</dbReference>
<keyword evidence="1" id="KW-0805">Transcription regulation</keyword>
<dbReference type="SMART" id="SM00345">
    <property type="entry name" value="HTH_GNTR"/>
    <property type="match status" value="1"/>
</dbReference>
<evidence type="ECO:0000256" key="3">
    <source>
        <dbReference type="ARBA" id="ARBA00023163"/>
    </source>
</evidence>
<dbReference type="CDD" id="cd07377">
    <property type="entry name" value="WHTH_GntR"/>
    <property type="match status" value="1"/>
</dbReference>
<dbReference type="GO" id="GO:0003677">
    <property type="term" value="F:DNA binding"/>
    <property type="evidence" value="ECO:0007669"/>
    <property type="project" value="UniProtKB-KW"/>
</dbReference>